<dbReference type="Pfam" id="PF07510">
    <property type="entry name" value="GmrSD_C"/>
    <property type="match status" value="1"/>
</dbReference>
<feature type="region of interest" description="Disordered" evidence="1">
    <location>
        <begin position="24"/>
        <end position="44"/>
    </location>
</feature>
<dbReference type="AlphaFoldDB" id="A0A8J7GTU7"/>
<dbReference type="PROSITE" id="PS51257">
    <property type="entry name" value="PROKAR_LIPOPROTEIN"/>
    <property type="match status" value="1"/>
</dbReference>
<dbReference type="RefSeq" id="WP_197006063.1">
    <property type="nucleotide sequence ID" value="NZ_BONS01000012.1"/>
</dbReference>
<feature type="domain" description="GmrSD restriction endonucleases C-terminal" evidence="2">
    <location>
        <begin position="94"/>
        <end position="208"/>
    </location>
</feature>
<feature type="compositionally biased region" description="Polar residues" evidence="1">
    <location>
        <begin position="24"/>
        <end position="38"/>
    </location>
</feature>
<protein>
    <recommendedName>
        <fullName evidence="2">GmrSD restriction endonucleases C-terminal domain-containing protein</fullName>
    </recommendedName>
</protein>
<accession>A0A8J7GTU7</accession>
<dbReference type="Proteomes" id="UP000622552">
    <property type="component" value="Unassembled WGS sequence"/>
</dbReference>
<sequence length="214" mass="23288">MSSLTRGIALLVTAALVGGCVQPATGSSSDKPSNSPEKASTAKQQLAALKTAASRSMAGYSREKFPHWRSQGDGCDTREFVLKRAGKAVKTDSACKVTAGTWLSPYDDAKHTVANDMDIDHMVPLANAWRSGANDWTNDKRSDFANDLDRPQLFAVTASVNRAKGDQDPSTWKPPSRAYWCSYAESWITVKSYWQLTVTEAERTALTDMLGTCT</sequence>
<comment type="caution">
    <text evidence="3">The sequence shown here is derived from an EMBL/GenBank/DDBJ whole genome shotgun (WGS) entry which is preliminary data.</text>
</comment>
<evidence type="ECO:0000256" key="1">
    <source>
        <dbReference type="SAM" id="MobiDB-lite"/>
    </source>
</evidence>
<dbReference type="PANTHER" id="PTHR24094:SF15">
    <property type="entry name" value="AMP-DEPENDENT SYNTHETASE_LIGASE DOMAIN-CONTAINING PROTEIN-RELATED"/>
    <property type="match status" value="1"/>
</dbReference>
<name>A0A8J7GTU7_9ACTN</name>
<keyword evidence="4" id="KW-1185">Reference proteome</keyword>
<dbReference type="PANTHER" id="PTHR24094">
    <property type="entry name" value="SECRETED PROTEIN"/>
    <property type="match status" value="1"/>
</dbReference>
<evidence type="ECO:0000313" key="4">
    <source>
        <dbReference type="Proteomes" id="UP000622552"/>
    </source>
</evidence>
<proteinExistence type="predicted"/>
<evidence type="ECO:0000313" key="3">
    <source>
        <dbReference type="EMBL" id="MBG6139400.1"/>
    </source>
</evidence>
<reference evidence="3" key="1">
    <citation type="submission" date="2020-11" db="EMBL/GenBank/DDBJ databases">
        <title>Sequencing the genomes of 1000 actinobacteria strains.</title>
        <authorList>
            <person name="Klenk H.-P."/>
        </authorList>
    </citation>
    <scope>NUCLEOTIDE SEQUENCE</scope>
    <source>
        <strain evidence="3">DSM 45356</strain>
    </source>
</reference>
<dbReference type="EMBL" id="JADOUF010000001">
    <property type="protein sequence ID" value="MBG6139400.1"/>
    <property type="molecule type" value="Genomic_DNA"/>
</dbReference>
<organism evidence="3 4">
    <name type="scientific">Longispora fulva</name>
    <dbReference type="NCBI Taxonomy" id="619741"/>
    <lineage>
        <taxon>Bacteria</taxon>
        <taxon>Bacillati</taxon>
        <taxon>Actinomycetota</taxon>
        <taxon>Actinomycetes</taxon>
        <taxon>Micromonosporales</taxon>
        <taxon>Micromonosporaceae</taxon>
        <taxon>Longispora</taxon>
    </lineage>
</organism>
<evidence type="ECO:0000259" key="2">
    <source>
        <dbReference type="Pfam" id="PF07510"/>
    </source>
</evidence>
<dbReference type="InterPro" id="IPR011089">
    <property type="entry name" value="GmrSD_C"/>
</dbReference>
<gene>
    <name evidence="3" type="ORF">IW245_005594</name>
</gene>